<evidence type="ECO:0000313" key="2">
    <source>
        <dbReference type="Proteomes" id="UP000265618"/>
    </source>
</evidence>
<comment type="caution">
    <text evidence="1">The sequence shown here is derived from an EMBL/GenBank/DDBJ whole genome shotgun (WGS) entry which is preliminary data.</text>
</comment>
<sequence length="32" mass="3323">MIKTQDLYGQVTGGLMGSSVYIDADVMVVGSS</sequence>
<name>A0A391NUU8_9EUKA</name>
<dbReference type="Proteomes" id="UP000265618">
    <property type="component" value="Unassembled WGS sequence"/>
</dbReference>
<organism evidence="1 2">
    <name type="scientific">Kipferlia bialata</name>
    <dbReference type="NCBI Taxonomy" id="797122"/>
    <lineage>
        <taxon>Eukaryota</taxon>
        <taxon>Metamonada</taxon>
        <taxon>Carpediemonas-like organisms</taxon>
        <taxon>Kipferlia</taxon>
    </lineage>
</organism>
<evidence type="ECO:0000313" key="1">
    <source>
        <dbReference type="EMBL" id="GCA64827.1"/>
    </source>
</evidence>
<dbReference type="EMBL" id="BDIP01008721">
    <property type="protein sequence ID" value="GCA64827.1"/>
    <property type="molecule type" value="Genomic_DNA"/>
</dbReference>
<keyword evidence="2" id="KW-1185">Reference proteome</keyword>
<feature type="non-terminal residue" evidence="1">
    <location>
        <position position="1"/>
    </location>
</feature>
<gene>
    <name evidence="1" type="ORF">KIPB_015491</name>
</gene>
<reference evidence="1 2" key="1">
    <citation type="journal article" date="2018" name="PLoS ONE">
        <title>The draft genome of Kipferlia bialata reveals reductive genome evolution in fornicate parasites.</title>
        <authorList>
            <person name="Tanifuji G."/>
            <person name="Takabayashi S."/>
            <person name="Kume K."/>
            <person name="Takagi M."/>
            <person name="Nakayama T."/>
            <person name="Kamikawa R."/>
            <person name="Inagaki Y."/>
            <person name="Hashimoto T."/>
        </authorList>
    </citation>
    <scope>NUCLEOTIDE SEQUENCE [LARGE SCALE GENOMIC DNA]</scope>
    <source>
        <strain evidence="1">NY0173</strain>
    </source>
</reference>
<proteinExistence type="predicted"/>
<accession>A0A391NUU8</accession>
<dbReference type="AlphaFoldDB" id="A0A391NUU8"/>
<protein>
    <submittedName>
        <fullName evidence="1">Uncharacterized protein</fullName>
    </submittedName>
</protein>